<dbReference type="GO" id="GO:0005794">
    <property type="term" value="C:Golgi apparatus"/>
    <property type="evidence" value="ECO:0007669"/>
    <property type="project" value="TreeGrafter"/>
</dbReference>
<proteinExistence type="inferred from homology"/>
<dbReference type="PANTHER" id="PTHR15362">
    <property type="entry name" value="PHOSPHATIDYLINOSITOL SYNTHASE"/>
    <property type="match status" value="1"/>
</dbReference>
<evidence type="ECO:0000256" key="16">
    <source>
        <dbReference type="PIRNR" id="PIRNR000848"/>
    </source>
</evidence>
<dbReference type="PIRSF" id="PIRSF000848">
    <property type="entry name" value="CDP_diag_ino_3_P"/>
    <property type="match status" value="1"/>
</dbReference>
<evidence type="ECO:0000256" key="17">
    <source>
        <dbReference type="RuleBase" id="RU003750"/>
    </source>
</evidence>
<dbReference type="EMBL" id="PITI01001838">
    <property type="protein sequence ID" value="TBT99816.1"/>
    <property type="molecule type" value="Genomic_DNA"/>
</dbReference>
<dbReference type="GO" id="GO:0006661">
    <property type="term" value="P:phosphatidylinositol biosynthetic process"/>
    <property type="evidence" value="ECO:0007669"/>
    <property type="project" value="TreeGrafter"/>
</dbReference>
<dbReference type="EC" id="2.7.8.11" evidence="5 16"/>
<keyword evidence="10" id="KW-0460">Magnesium</keyword>
<comment type="caution">
    <text evidence="19">The sequence shown here is derived from an EMBL/GenBank/DDBJ whole genome shotgun (WGS) entry which is preliminary data.</text>
</comment>
<dbReference type="AlphaFoldDB" id="A0A4Q9KXX1"/>
<evidence type="ECO:0000313" key="19">
    <source>
        <dbReference type="EMBL" id="TBT99816.1"/>
    </source>
</evidence>
<evidence type="ECO:0000256" key="12">
    <source>
        <dbReference type="ARBA" id="ARBA00023098"/>
    </source>
</evidence>
<comment type="cofactor">
    <cofactor evidence="1">
        <name>Mn(2+)</name>
        <dbReference type="ChEBI" id="CHEBI:29035"/>
    </cofactor>
</comment>
<dbReference type="Gene3D" id="1.20.120.1760">
    <property type="match status" value="1"/>
</dbReference>
<dbReference type="Proteomes" id="UP000291404">
    <property type="component" value="Unassembled WGS sequence"/>
</dbReference>
<dbReference type="InterPro" id="IPR048254">
    <property type="entry name" value="CDP_ALCOHOL_P_TRANSF_CS"/>
</dbReference>
<feature type="transmembrane region" description="Helical" evidence="18">
    <location>
        <begin position="7"/>
        <end position="27"/>
    </location>
</feature>
<dbReference type="InterPro" id="IPR043130">
    <property type="entry name" value="CDP-OH_PTrfase_TM_dom"/>
</dbReference>
<evidence type="ECO:0000256" key="6">
    <source>
        <dbReference type="ARBA" id="ARBA00022516"/>
    </source>
</evidence>
<dbReference type="InterPro" id="IPR000462">
    <property type="entry name" value="CDP-OH_P_trans"/>
</dbReference>
<feature type="transmembrane region" description="Helical" evidence="18">
    <location>
        <begin position="158"/>
        <end position="181"/>
    </location>
</feature>
<evidence type="ECO:0000256" key="7">
    <source>
        <dbReference type="ARBA" id="ARBA00022679"/>
    </source>
</evidence>
<sequence>MKYSALFFIPNLICYLRFIILIVAIFFEKSTFILFYSISAILDALDGYSARKLNQCTLLGSILDMAIDRISTVIILIKIGNNIPTLTPYLSVCISIDLLSHFLHFSSSLLQSIHHKSCKSKILEIYYRRRILFLICFFVEMFYICCYCTSFISRMHFFCIFFGIFWILKTFLHFIQMINALKELAIISKQKKKK</sequence>
<keyword evidence="8 18" id="KW-0812">Transmembrane</keyword>
<keyword evidence="15 16" id="KW-1208">Phospholipid metabolism</keyword>
<keyword evidence="12 16" id="KW-0443">Lipid metabolism</keyword>
<dbReference type="VEuPathDB" id="MicrosporidiaDB:CWI39_0437p0020"/>
<evidence type="ECO:0000256" key="14">
    <source>
        <dbReference type="ARBA" id="ARBA00023209"/>
    </source>
</evidence>
<keyword evidence="14 16" id="KW-0594">Phospholipid biosynthesis</keyword>
<dbReference type="PROSITE" id="PS00379">
    <property type="entry name" value="CDP_ALCOHOL_P_TRANSF"/>
    <property type="match status" value="1"/>
</dbReference>
<dbReference type="GO" id="GO:0003881">
    <property type="term" value="F:CDP-diacylglycerol-inositol 3-phosphatidyltransferase activity"/>
    <property type="evidence" value="ECO:0007669"/>
    <property type="project" value="UniProtKB-UniRule"/>
</dbReference>
<dbReference type="GO" id="GO:0016020">
    <property type="term" value="C:membrane"/>
    <property type="evidence" value="ECO:0007669"/>
    <property type="project" value="UniProtKB-SubCell"/>
</dbReference>
<comment type="catalytic activity">
    <reaction evidence="16">
        <text>a CDP-1,2-diacyl-sn-glycerol + myo-inositol = a 1,2-diacyl-sn-glycero-3-phospho-(1D-myo-inositol) + CMP + H(+)</text>
        <dbReference type="Rhea" id="RHEA:11580"/>
        <dbReference type="ChEBI" id="CHEBI:15378"/>
        <dbReference type="ChEBI" id="CHEBI:17268"/>
        <dbReference type="ChEBI" id="CHEBI:57880"/>
        <dbReference type="ChEBI" id="CHEBI:58332"/>
        <dbReference type="ChEBI" id="CHEBI:60377"/>
        <dbReference type="EC" id="2.7.8.11"/>
    </reaction>
</comment>
<organism evidence="19 20">
    <name type="scientific">Hamiltosporidium magnivora</name>
    <dbReference type="NCBI Taxonomy" id="148818"/>
    <lineage>
        <taxon>Eukaryota</taxon>
        <taxon>Fungi</taxon>
        <taxon>Fungi incertae sedis</taxon>
        <taxon>Microsporidia</taxon>
        <taxon>Dubosqiidae</taxon>
        <taxon>Hamiltosporidium</taxon>
    </lineage>
</organism>
<evidence type="ECO:0000256" key="2">
    <source>
        <dbReference type="ARBA" id="ARBA00001946"/>
    </source>
</evidence>
<dbReference type="Pfam" id="PF01066">
    <property type="entry name" value="CDP-OH_P_transf"/>
    <property type="match status" value="1"/>
</dbReference>
<evidence type="ECO:0000256" key="15">
    <source>
        <dbReference type="ARBA" id="ARBA00023264"/>
    </source>
</evidence>
<feature type="transmembrane region" description="Helical" evidence="18">
    <location>
        <begin position="131"/>
        <end position="152"/>
    </location>
</feature>
<comment type="similarity">
    <text evidence="4 16 17">Belongs to the CDP-alcohol phosphatidyltransferase class-I family.</text>
</comment>
<keyword evidence="20" id="KW-1185">Reference proteome</keyword>
<keyword evidence="13 16" id="KW-0472">Membrane</keyword>
<name>A0A4Q9KXX1_9MICR</name>
<comment type="subcellular location">
    <subcellularLocation>
        <location evidence="3">Membrane</location>
        <topology evidence="3">Multi-pass membrane protein</topology>
    </subcellularLocation>
</comment>
<protein>
    <recommendedName>
        <fullName evidence="5 16">CDP-diacylglycerol--inositol 3-phosphatidyltransferase</fullName>
        <ecNumber evidence="5 16">2.7.8.11</ecNumber>
    </recommendedName>
</protein>
<keyword evidence="6 16" id="KW-0444">Lipid biosynthesis</keyword>
<dbReference type="PANTHER" id="PTHR15362:SF4">
    <property type="entry name" value="CDP-DIACYLGLYCEROL--INOSITOL 3-PHOSPHATIDYLTRANSFERASE"/>
    <property type="match status" value="1"/>
</dbReference>
<accession>A0A4Q9KXX1</accession>
<evidence type="ECO:0000256" key="9">
    <source>
        <dbReference type="ARBA" id="ARBA00022723"/>
    </source>
</evidence>
<keyword evidence="9" id="KW-0479">Metal-binding</keyword>
<gene>
    <name evidence="19" type="ORF">CWI36_1838p0010</name>
</gene>
<evidence type="ECO:0000256" key="11">
    <source>
        <dbReference type="ARBA" id="ARBA00022989"/>
    </source>
</evidence>
<evidence type="ECO:0000256" key="8">
    <source>
        <dbReference type="ARBA" id="ARBA00022692"/>
    </source>
</evidence>
<evidence type="ECO:0000256" key="1">
    <source>
        <dbReference type="ARBA" id="ARBA00001936"/>
    </source>
</evidence>
<dbReference type="VEuPathDB" id="MicrosporidiaDB:CWI36_1838p0010"/>
<evidence type="ECO:0000256" key="4">
    <source>
        <dbReference type="ARBA" id="ARBA00010441"/>
    </source>
</evidence>
<dbReference type="GO" id="GO:0046872">
    <property type="term" value="F:metal ion binding"/>
    <property type="evidence" value="ECO:0007669"/>
    <property type="project" value="UniProtKB-KW"/>
</dbReference>
<comment type="cofactor">
    <cofactor evidence="2">
        <name>Mg(2+)</name>
        <dbReference type="ChEBI" id="CHEBI:18420"/>
    </cofactor>
</comment>
<dbReference type="STRING" id="148818.A0A4Q9KXX1"/>
<dbReference type="InterPro" id="IPR014387">
    <property type="entry name" value="CDP_diag_ino_3_P_euk"/>
</dbReference>
<evidence type="ECO:0000256" key="18">
    <source>
        <dbReference type="SAM" id="Phobius"/>
    </source>
</evidence>
<reference evidence="19 20" key="1">
    <citation type="submission" date="2017-12" db="EMBL/GenBank/DDBJ databases">
        <authorList>
            <person name="Pombert J.-F."/>
            <person name="Haag K.L."/>
            <person name="Ebert D."/>
        </authorList>
    </citation>
    <scope>NUCLEOTIDE SEQUENCE [LARGE SCALE GENOMIC DNA]</scope>
    <source>
        <strain evidence="19">BE-OM-2</strain>
    </source>
</reference>
<evidence type="ECO:0000256" key="5">
    <source>
        <dbReference type="ARBA" id="ARBA00013212"/>
    </source>
</evidence>
<evidence type="ECO:0000256" key="13">
    <source>
        <dbReference type="ARBA" id="ARBA00023136"/>
    </source>
</evidence>
<keyword evidence="11 18" id="KW-1133">Transmembrane helix</keyword>
<evidence type="ECO:0000313" key="20">
    <source>
        <dbReference type="Proteomes" id="UP000291404"/>
    </source>
</evidence>
<evidence type="ECO:0000256" key="10">
    <source>
        <dbReference type="ARBA" id="ARBA00022842"/>
    </source>
</evidence>
<evidence type="ECO:0000256" key="3">
    <source>
        <dbReference type="ARBA" id="ARBA00004141"/>
    </source>
</evidence>
<keyword evidence="7 16" id="KW-0808">Transferase</keyword>